<sequence length="271" mass="31763">MELLPFDILYFHLGTKYPHAYNLLTRSNKYWHGKLEPLGDELRKKWTRKVVAVFKDKHQKHLATLLPNGQYHGEYTVHDTRNNRRIELITYDNGVKHGKYEKNELRQIPGRYAVEHHFSSGSFVNGQLHGKWRVWNEVGGYEAWFTKGKLNGKEVIYQKNRRTIVQVTHYKDGLKHGIHQKFNKDGAKILECKYNNDVLDGWYTEYVHTVFSKSRKHIHAHYSKGLLDGEKVFFGPNGSIIKIETWVQGGLYKTEQGRTLRNNGKSSRGRK</sequence>
<reference evidence="1" key="1">
    <citation type="submission" date="2021-06" db="EMBL/GenBank/DDBJ databases">
        <authorList>
            <person name="Rolland C."/>
        </authorList>
    </citation>
    <scope>NUCLEOTIDE SEQUENCE</scope>
    <source>
        <strain evidence="1">347.936635</strain>
    </source>
</reference>
<accession>A0A8F8KLE2</accession>
<gene>
    <name evidence="1" type="ORF">KOM_12_240</name>
</gene>
<proteinExistence type="predicted"/>
<dbReference type="Gene3D" id="2.20.110.10">
    <property type="entry name" value="Histone H3 K4-specific methyltransferase SET7/9 N-terminal domain"/>
    <property type="match status" value="2"/>
</dbReference>
<organism evidence="1">
    <name type="scientific">Clandestinovirus</name>
    <dbReference type="NCBI Taxonomy" id="2831644"/>
    <lineage>
        <taxon>Viruses</taxon>
    </lineage>
</organism>
<name>A0A8F8KLE2_9VIRU</name>
<protein>
    <submittedName>
        <fullName evidence="1">MORN repeat-containing protein</fullName>
    </submittedName>
</protein>
<dbReference type="EMBL" id="MZ420154">
    <property type="protein sequence ID" value="QYA18509.1"/>
    <property type="molecule type" value="Genomic_DNA"/>
</dbReference>
<dbReference type="SUPFAM" id="SSF82185">
    <property type="entry name" value="Histone H3 K4-specific methyltransferase SET7/9 N-terminal domain"/>
    <property type="match status" value="1"/>
</dbReference>
<evidence type="ECO:0000313" key="1">
    <source>
        <dbReference type="EMBL" id="QYA18509.1"/>
    </source>
</evidence>